<keyword evidence="5" id="KW-1185">Reference proteome</keyword>
<dbReference type="PANTHER" id="PTHR43591:SF24">
    <property type="entry name" value="2-METHOXY-6-POLYPRENYL-1,4-BENZOQUINOL METHYLASE, MITOCHONDRIAL"/>
    <property type="match status" value="1"/>
</dbReference>
<reference evidence="4 5" key="1">
    <citation type="submission" date="2011-07" db="EMBL/GenBank/DDBJ databases">
        <authorList>
            <person name="Coyne R."/>
            <person name="Brami D."/>
            <person name="Johnson J."/>
            <person name="Hostetler J."/>
            <person name="Hannick L."/>
            <person name="Clark T."/>
            <person name="Cassidy-Hanley D."/>
            <person name="Inman J."/>
        </authorList>
    </citation>
    <scope>NUCLEOTIDE SEQUENCE [LARGE SCALE GENOMIC DNA]</scope>
    <source>
        <strain evidence="4 5">G5</strain>
    </source>
</reference>
<keyword evidence="3" id="KW-0949">S-adenosyl-L-methionine</keyword>
<dbReference type="GO" id="GO:0008425">
    <property type="term" value="F:2-methoxy-6-polyprenyl-1,4-benzoquinol methyltransferase activity"/>
    <property type="evidence" value="ECO:0007669"/>
    <property type="project" value="TreeGrafter"/>
</dbReference>
<proteinExistence type="predicted"/>
<evidence type="ECO:0000256" key="1">
    <source>
        <dbReference type="ARBA" id="ARBA00022603"/>
    </source>
</evidence>
<organism evidence="4 5">
    <name type="scientific">Ichthyophthirius multifiliis</name>
    <name type="common">White spot disease agent</name>
    <name type="synonym">Ich</name>
    <dbReference type="NCBI Taxonomy" id="5932"/>
    <lineage>
        <taxon>Eukaryota</taxon>
        <taxon>Sar</taxon>
        <taxon>Alveolata</taxon>
        <taxon>Ciliophora</taxon>
        <taxon>Intramacronucleata</taxon>
        <taxon>Oligohymenophorea</taxon>
        <taxon>Hymenostomatida</taxon>
        <taxon>Ophryoglenina</taxon>
        <taxon>Ichthyophthirius</taxon>
    </lineage>
</organism>
<dbReference type="OrthoDB" id="6329284at2759"/>
<dbReference type="GO" id="GO:0032259">
    <property type="term" value="P:methylation"/>
    <property type="evidence" value="ECO:0007669"/>
    <property type="project" value="UniProtKB-KW"/>
</dbReference>
<dbReference type="Pfam" id="PF01209">
    <property type="entry name" value="Ubie_methyltran"/>
    <property type="match status" value="1"/>
</dbReference>
<dbReference type="PROSITE" id="PS51608">
    <property type="entry name" value="SAM_MT_UBIE"/>
    <property type="match status" value="1"/>
</dbReference>
<keyword evidence="2" id="KW-0808">Transferase</keyword>
<dbReference type="RefSeq" id="XP_004024037.1">
    <property type="nucleotide sequence ID" value="XM_004023988.1"/>
</dbReference>
<accession>G0R5X6</accession>
<dbReference type="GeneID" id="14903202"/>
<dbReference type="PANTHER" id="PTHR43591">
    <property type="entry name" value="METHYLTRANSFERASE"/>
    <property type="match status" value="1"/>
</dbReference>
<protein>
    <submittedName>
        <fullName evidence="4">Uncharacterized protein</fullName>
    </submittedName>
</protein>
<dbReference type="Proteomes" id="UP000008983">
    <property type="component" value="Unassembled WGS sequence"/>
</dbReference>
<dbReference type="AlphaFoldDB" id="G0R5X6"/>
<dbReference type="InterPro" id="IPR004033">
    <property type="entry name" value="UbiE/COQ5_MeTrFase"/>
</dbReference>
<dbReference type="STRING" id="857967.G0R5X6"/>
<gene>
    <name evidence="4" type="ORF">IMG5_201780</name>
</gene>
<dbReference type="InParanoid" id="G0R5X6"/>
<dbReference type="InterPro" id="IPR029063">
    <property type="entry name" value="SAM-dependent_MTases_sf"/>
</dbReference>
<dbReference type="eggNOG" id="KOG1540">
    <property type="taxonomic scope" value="Eukaryota"/>
</dbReference>
<dbReference type="EMBL" id="GL984387">
    <property type="protein sequence ID" value="EGR27153.1"/>
    <property type="molecule type" value="Genomic_DNA"/>
</dbReference>
<name>G0R5X6_ICHMU</name>
<dbReference type="InterPro" id="IPR023576">
    <property type="entry name" value="UbiE/COQ5_MeTrFase_CS"/>
</dbReference>
<dbReference type="Gene3D" id="3.40.50.150">
    <property type="entry name" value="Vaccinia Virus protein VP39"/>
    <property type="match status" value="1"/>
</dbReference>
<evidence type="ECO:0000313" key="5">
    <source>
        <dbReference type="Proteomes" id="UP000008983"/>
    </source>
</evidence>
<dbReference type="PROSITE" id="PS01183">
    <property type="entry name" value="UBIE_1"/>
    <property type="match status" value="1"/>
</dbReference>
<dbReference type="SUPFAM" id="SSF53335">
    <property type="entry name" value="S-adenosyl-L-methionine-dependent methyltransferases"/>
    <property type="match status" value="1"/>
</dbReference>
<evidence type="ECO:0000256" key="2">
    <source>
        <dbReference type="ARBA" id="ARBA00022679"/>
    </source>
</evidence>
<evidence type="ECO:0000313" key="4">
    <source>
        <dbReference type="EMBL" id="EGR27153.1"/>
    </source>
</evidence>
<sequence length="163" mass="18963">MNTLFDNQIKILTNKVLLQSFLKNYFQYETNFGFKQVKIEEKQGMVNQVFHSVADKYDLMNDVLSLGIHRCWKDEFVNDLGILRLTRIQEKDQIIEYPAKIIDVAGGTGNIAFKILDKHKQIGNYSQSKNLKITVFDINESMLEIGKKRSQQKNLNQNGIKIY</sequence>
<evidence type="ECO:0000256" key="3">
    <source>
        <dbReference type="ARBA" id="ARBA00022691"/>
    </source>
</evidence>
<keyword evidence="1" id="KW-0489">Methyltransferase</keyword>